<dbReference type="PANTHER" id="PTHR30041:SF8">
    <property type="entry name" value="PROTEIN YFFB"/>
    <property type="match status" value="1"/>
</dbReference>
<accession>A0A2V2LRZ4</accession>
<dbReference type="PANTHER" id="PTHR30041">
    <property type="entry name" value="ARSENATE REDUCTASE"/>
    <property type="match status" value="1"/>
</dbReference>
<dbReference type="OrthoDB" id="9803749at2"/>
<keyword evidence="4" id="KW-1185">Reference proteome</keyword>
<dbReference type="InterPro" id="IPR036249">
    <property type="entry name" value="Thioredoxin-like_sf"/>
</dbReference>
<dbReference type="SUPFAM" id="SSF52833">
    <property type="entry name" value="Thioredoxin-like"/>
    <property type="match status" value="1"/>
</dbReference>
<name>A0A2V2LRZ4_9RHOB</name>
<comment type="similarity">
    <text evidence="1 2">Belongs to the ArsC family.</text>
</comment>
<dbReference type="RefSeq" id="WP_109810207.1">
    <property type="nucleotide sequence ID" value="NZ_QGKU01000010.1"/>
</dbReference>
<protein>
    <submittedName>
        <fullName evidence="3">Arsenate reductase</fullName>
    </submittedName>
</protein>
<organism evidence="3 4">
    <name type="scientific">Meridianimarinicoccus roseus</name>
    <dbReference type="NCBI Taxonomy" id="2072018"/>
    <lineage>
        <taxon>Bacteria</taxon>
        <taxon>Pseudomonadati</taxon>
        <taxon>Pseudomonadota</taxon>
        <taxon>Alphaproteobacteria</taxon>
        <taxon>Rhodobacterales</taxon>
        <taxon>Paracoccaceae</taxon>
        <taxon>Meridianimarinicoccus</taxon>
    </lineage>
</organism>
<dbReference type="InterPro" id="IPR006660">
    <property type="entry name" value="Arsenate_reductase-like"/>
</dbReference>
<comment type="caution">
    <text evidence="3">The sequence shown here is derived from an EMBL/GenBank/DDBJ whole genome shotgun (WGS) entry which is preliminary data.</text>
</comment>
<sequence length="108" mass="11613">MTVYGIRTCDTCRKAVKALEAAGYSAVLHDVRVDPVGTDRLMVWIDAFGDDLVNRRSTTWRGLDDAARAMPTAALLAAHPSVMKRPVIDTGAALHLGWAKPVQAALAI</sequence>
<dbReference type="Proteomes" id="UP000245680">
    <property type="component" value="Unassembled WGS sequence"/>
</dbReference>
<reference evidence="3 4" key="1">
    <citation type="submission" date="2018-05" db="EMBL/GenBank/DDBJ databases">
        <title>Rhodobacteraceae gen. nov., sp. nov. isolated from sea water.</title>
        <authorList>
            <person name="Ren Y."/>
        </authorList>
    </citation>
    <scope>NUCLEOTIDE SEQUENCE [LARGE SCALE GENOMIC DNA]</scope>
    <source>
        <strain evidence="3 4">TG-679</strain>
    </source>
</reference>
<evidence type="ECO:0000313" key="4">
    <source>
        <dbReference type="Proteomes" id="UP000245680"/>
    </source>
</evidence>
<dbReference type="PROSITE" id="PS51353">
    <property type="entry name" value="ARSC"/>
    <property type="match status" value="1"/>
</dbReference>
<gene>
    <name evidence="3" type="ORF">DKT77_02575</name>
</gene>
<evidence type="ECO:0000256" key="2">
    <source>
        <dbReference type="PROSITE-ProRule" id="PRU01282"/>
    </source>
</evidence>
<proteinExistence type="inferred from homology"/>
<evidence type="ECO:0000313" key="3">
    <source>
        <dbReference type="EMBL" id="PWR04223.1"/>
    </source>
</evidence>
<dbReference type="Pfam" id="PF03960">
    <property type="entry name" value="ArsC"/>
    <property type="match status" value="1"/>
</dbReference>
<dbReference type="EMBL" id="QGKU01000010">
    <property type="protein sequence ID" value="PWR04223.1"/>
    <property type="molecule type" value="Genomic_DNA"/>
</dbReference>
<evidence type="ECO:0000256" key="1">
    <source>
        <dbReference type="ARBA" id="ARBA00007198"/>
    </source>
</evidence>
<dbReference type="Gene3D" id="3.40.30.10">
    <property type="entry name" value="Glutaredoxin"/>
    <property type="match status" value="1"/>
</dbReference>
<dbReference type="AlphaFoldDB" id="A0A2V2LRZ4"/>